<evidence type="ECO:0000259" key="7">
    <source>
        <dbReference type="Pfam" id="PF03847"/>
    </source>
</evidence>
<dbReference type="EMBL" id="JAKWBI020000050">
    <property type="protein sequence ID" value="KAJ2904559.1"/>
    <property type="molecule type" value="Genomic_DNA"/>
</dbReference>
<evidence type="ECO:0000256" key="1">
    <source>
        <dbReference type="ARBA" id="ARBA00004123"/>
    </source>
</evidence>
<feature type="region of interest" description="Disordered" evidence="6">
    <location>
        <begin position="500"/>
        <end position="547"/>
    </location>
</feature>
<dbReference type="PANTHER" id="PTHR12264:SF21">
    <property type="entry name" value="TRANSCRIPTION INITIATION FACTOR TFIID SUBUNIT 12"/>
    <property type="match status" value="1"/>
</dbReference>
<dbReference type="Pfam" id="PF03847">
    <property type="entry name" value="TFIID_20kDa"/>
    <property type="match status" value="1"/>
</dbReference>
<protein>
    <submittedName>
        <fullName evidence="8">General RNA polymerase II transcription factor TAF12</fullName>
    </submittedName>
</protein>
<evidence type="ECO:0000256" key="4">
    <source>
        <dbReference type="ARBA" id="ARBA00023163"/>
    </source>
</evidence>
<feature type="region of interest" description="Disordered" evidence="6">
    <location>
        <begin position="383"/>
        <end position="485"/>
    </location>
</feature>
<dbReference type="Gene3D" id="1.10.20.10">
    <property type="entry name" value="Histone, subunit A"/>
    <property type="match status" value="1"/>
</dbReference>
<dbReference type="CDD" id="cd07981">
    <property type="entry name" value="HFD_TAF12"/>
    <property type="match status" value="1"/>
</dbReference>
<dbReference type="Proteomes" id="UP001201980">
    <property type="component" value="Unassembled WGS sequence"/>
</dbReference>
<dbReference type="InterPro" id="IPR009072">
    <property type="entry name" value="Histone-fold"/>
</dbReference>
<sequence length="725" mass="75980">MNPGNQGQMGQPAPNGAQQGQARGPPMYRPEAIRQMNFLSDNDKARFEQIIRHCWQQLEANGPDAAEARRKIVEFSRAMVSKAQQARLMMQQKQALQQQQQNQTQQMQQQAAQVLVKQGQPQPNQNQPGVGAAQQQQPQGQGQGQSQGQPQPQGANAQAGQKTAAAPKTTTQNSPPATTTAAPASTSNIATAGQGNLNQLQGKVPEHIMQHVRQVPYHPPIDVVQRGPEAVKQWQQQYRQKYAMILVNMERIKSNIRQVENALRQTSPPLQPAAIKQLQDQREAHHKRHQDLGKWVENFRRNQQEAINQKNAANAVAGEVGGPGGGAVDHKPPQPGGGGATPTSAAQNSASLTQNMANSVFGAIEAAKNVQLPVSAIGRVPQKAATSQAGQSQTPTTTTAPIAPATGVSSPALTSAPMSTPTVSAAPSQPVIKTEPGTTQPMPPPLNTAIAANAATMSGTGTPTTGRAPQTPQSATAATPTNGVPRALHHNQAVNAANTANRAGQPGSAGASGQGSNGGTPSSAPGAGIGAAPGQGHPLGPNGPAVTSKFAISKQLPEKATAIPAPVTNPSMARPTMTQGSGTAGGVMAQPPVTRPPGFTFEGEAKHVLSKTKLDELCRQVCGGGPEGVDGNYLAADVEELVLNLADHFVDDVIRKACMVAKERGSKTLDIRDLQLILERGYNIRVPGYSSDELRTVRKILPTNAWITKMSAVQAAKVTARNGDL</sequence>
<evidence type="ECO:0000256" key="2">
    <source>
        <dbReference type="ARBA" id="ARBA00007530"/>
    </source>
</evidence>
<dbReference type="SUPFAM" id="SSF47113">
    <property type="entry name" value="Histone-fold"/>
    <property type="match status" value="1"/>
</dbReference>
<feature type="compositionally biased region" description="Polar residues" evidence="6">
    <location>
        <begin position="568"/>
        <end position="581"/>
    </location>
</feature>
<feature type="region of interest" description="Disordered" evidence="6">
    <location>
        <begin position="112"/>
        <end position="190"/>
    </location>
</feature>
<feature type="compositionally biased region" description="Low complexity" evidence="6">
    <location>
        <begin position="468"/>
        <end position="481"/>
    </location>
</feature>
<dbReference type="InterPro" id="IPR003228">
    <property type="entry name" value="TFIID_TAF12_dom"/>
</dbReference>
<feature type="compositionally biased region" description="Low complexity" evidence="6">
    <location>
        <begin position="1"/>
        <end position="26"/>
    </location>
</feature>
<comment type="caution">
    <text evidence="8">The sequence shown here is derived from an EMBL/GenBank/DDBJ whole genome shotgun (WGS) entry which is preliminary data.</text>
</comment>
<keyword evidence="3" id="KW-0805">Transcription regulation</keyword>
<dbReference type="PANTHER" id="PTHR12264">
    <property type="entry name" value="TRANSCRIPTION INITIATION FACTOR TFIID SUBUNIT 12"/>
    <property type="match status" value="1"/>
</dbReference>
<comment type="subcellular location">
    <subcellularLocation>
        <location evidence="1">Nucleus</location>
    </subcellularLocation>
</comment>
<gene>
    <name evidence="8" type="ORF">MKZ38_007758</name>
</gene>
<evidence type="ECO:0000313" key="8">
    <source>
        <dbReference type="EMBL" id="KAJ2904559.1"/>
    </source>
</evidence>
<comment type="similarity">
    <text evidence="2">Belongs to the TAF12 family.</text>
</comment>
<dbReference type="AlphaFoldDB" id="A0AAD5RUL7"/>
<feature type="compositionally biased region" description="Polar residues" evidence="6">
    <location>
        <begin position="408"/>
        <end position="427"/>
    </location>
</feature>
<feature type="region of interest" description="Disordered" evidence="6">
    <location>
        <begin position="316"/>
        <end position="347"/>
    </location>
</feature>
<keyword evidence="9" id="KW-1185">Reference proteome</keyword>
<name>A0AAD5RUL7_9PEZI</name>
<dbReference type="GO" id="GO:0005669">
    <property type="term" value="C:transcription factor TFIID complex"/>
    <property type="evidence" value="ECO:0007669"/>
    <property type="project" value="InterPro"/>
</dbReference>
<evidence type="ECO:0000256" key="5">
    <source>
        <dbReference type="ARBA" id="ARBA00023242"/>
    </source>
</evidence>
<keyword evidence="4" id="KW-0804">Transcription</keyword>
<feature type="compositionally biased region" description="Polar residues" evidence="6">
    <location>
        <begin position="455"/>
        <end position="467"/>
    </location>
</feature>
<feature type="compositionally biased region" description="Low complexity" evidence="6">
    <location>
        <begin position="384"/>
        <end position="407"/>
    </location>
</feature>
<feature type="region of interest" description="Disordered" evidence="6">
    <location>
        <begin position="1"/>
        <end position="30"/>
    </location>
</feature>
<keyword evidence="5" id="KW-0539">Nucleus</keyword>
<feature type="region of interest" description="Disordered" evidence="6">
    <location>
        <begin position="563"/>
        <end position="586"/>
    </location>
</feature>
<dbReference type="GO" id="GO:0051123">
    <property type="term" value="P:RNA polymerase II preinitiation complex assembly"/>
    <property type="evidence" value="ECO:0007669"/>
    <property type="project" value="TreeGrafter"/>
</dbReference>
<organism evidence="8 9">
    <name type="scientific">Zalerion maritima</name>
    <dbReference type="NCBI Taxonomy" id="339359"/>
    <lineage>
        <taxon>Eukaryota</taxon>
        <taxon>Fungi</taxon>
        <taxon>Dikarya</taxon>
        <taxon>Ascomycota</taxon>
        <taxon>Pezizomycotina</taxon>
        <taxon>Sordariomycetes</taxon>
        <taxon>Lulworthiomycetidae</taxon>
        <taxon>Lulworthiales</taxon>
        <taxon>Lulworthiaceae</taxon>
        <taxon>Zalerion</taxon>
    </lineage>
</organism>
<dbReference type="InterPro" id="IPR037794">
    <property type="entry name" value="TAF12"/>
</dbReference>
<reference evidence="8" key="1">
    <citation type="submission" date="2022-07" db="EMBL/GenBank/DDBJ databases">
        <title>Draft genome sequence of Zalerion maritima ATCC 34329, a (micro)plastics degrading marine fungus.</title>
        <authorList>
            <person name="Paco A."/>
            <person name="Goncalves M.F.M."/>
            <person name="Rocha-Santos T.A.P."/>
            <person name="Alves A."/>
        </authorList>
    </citation>
    <scope>NUCLEOTIDE SEQUENCE</scope>
    <source>
        <strain evidence="8">ATCC 34329</strain>
    </source>
</reference>
<dbReference type="GO" id="GO:0017025">
    <property type="term" value="F:TBP-class protein binding"/>
    <property type="evidence" value="ECO:0007669"/>
    <property type="project" value="TreeGrafter"/>
</dbReference>
<feature type="domain" description="Transcription initiation factor TFIID subunit 12" evidence="7">
    <location>
        <begin position="610"/>
        <end position="684"/>
    </location>
</feature>
<proteinExistence type="inferred from homology"/>
<evidence type="ECO:0000256" key="6">
    <source>
        <dbReference type="SAM" id="MobiDB-lite"/>
    </source>
</evidence>
<dbReference type="GO" id="GO:0003677">
    <property type="term" value="F:DNA binding"/>
    <property type="evidence" value="ECO:0007669"/>
    <property type="project" value="TreeGrafter"/>
</dbReference>
<accession>A0AAD5RUL7</accession>
<dbReference type="GO" id="GO:0000124">
    <property type="term" value="C:SAGA complex"/>
    <property type="evidence" value="ECO:0007669"/>
    <property type="project" value="InterPro"/>
</dbReference>
<evidence type="ECO:0000313" key="9">
    <source>
        <dbReference type="Proteomes" id="UP001201980"/>
    </source>
</evidence>
<evidence type="ECO:0000256" key="3">
    <source>
        <dbReference type="ARBA" id="ARBA00023015"/>
    </source>
</evidence>
<dbReference type="GO" id="GO:0046982">
    <property type="term" value="F:protein heterodimerization activity"/>
    <property type="evidence" value="ECO:0007669"/>
    <property type="project" value="InterPro"/>
</dbReference>